<dbReference type="EMBL" id="GGFL01009870">
    <property type="protein sequence ID" value="MBW74048.1"/>
    <property type="molecule type" value="Transcribed_RNA"/>
</dbReference>
<evidence type="ECO:0000256" key="1">
    <source>
        <dbReference type="SAM" id="SignalP"/>
    </source>
</evidence>
<organism evidence="2">
    <name type="scientific">Anopheles darlingi</name>
    <name type="common">Mosquito</name>
    <dbReference type="NCBI Taxonomy" id="43151"/>
    <lineage>
        <taxon>Eukaryota</taxon>
        <taxon>Metazoa</taxon>
        <taxon>Ecdysozoa</taxon>
        <taxon>Arthropoda</taxon>
        <taxon>Hexapoda</taxon>
        <taxon>Insecta</taxon>
        <taxon>Pterygota</taxon>
        <taxon>Neoptera</taxon>
        <taxon>Endopterygota</taxon>
        <taxon>Diptera</taxon>
        <taxon>Nematocera</taxon>
        <taxon>Culicoidea</taxon>
        <taxon>Culicidae</taxon>
        <taxon>Anophelinae</taxon>
        <taxon>Anopheles</taxon>
    </lineage>
</organism>
<evidence type="ECO:0000313" key="2">
    <source>
        <dbReference type="EMBL" id="MBW74048.1"/>
    </source>
</evidence>
<accession>A0A2M4DAG6</accession>
<feature type="chain" id="PRO_5014753362" evidence="1">
    <location>
        <begin position="29"/>
        <end position="75"/>
    </location>
</feature>
<name>A0A2M4DAG6_ANODA</name>
<protein>
    <submittedName>
        <fullName evidence="2">Putative secreted protein</fullName>
    </submittedName>
</protein>
<reference evidence="2" key="1">
    <citation type="submission" date="2018-01" db="EMBL/GenBank/DDBJ databases">
        <title>An insight into the sialome of Amazonian anophelines.</title>
        <authorList>
            <person name="Ribeiro J.M."/>
            <person name="Scarpassa V."/>
            <person name="Calvo E."/>
        </authorList>
    </citation>
    <scope>NUCLEOTIDE SEQUENCE</scope>
</reference>
<feature type="signal peptide" evidence="1">
    <location>
        <begin position="1"/>
        <end position="28"/>
    </location>
</feature>
<proteinExistence type="predicted"/>
<dbReference type="AlphaFoldDB" id="A0A2M4DAG6"/>
<dbReference type="PROSITE" id="PS51257">
    <property type="entry name" value="PROKAR_LIPOPROTEIN"/>
    <property type="match status" value="1"/>
</dbReference>
<keyword evidence="1" id="KW-0732">Signal</keyword>
<sequence>MCRRQSGPRIPAMVWGFILSWLAACGRTGEDVLLLSSSPSFSTDFLSRWSGHFLSSFPCQNRATQHTYVWFSVLL</sequence>